<evidence type="ECO:0000313" key="3">
    <source>
        <dbReference type="Proteomes" id="UP000569951"/>
    </source>
</evidence>
<proteinExistence type="predicted"/>
<evidence type="ECO:0000256" key="1">
    <source>
        <dbReference type="SAM" id="SignalP"/>
    </source>
</evidence>
<dbReference type="RefSeq" id="WP_183985855.1">
    <property type="nucleotide sequence ID" value="NZ_JACHHG010000004.1"/>
</dbReference>
<dbReference type="EMBL" id="JACHHG010000004">
    <property type="protein sequence ID" value="MBB6097935.1"/>
    <property type="molecule type" value="Genomic_DNA"/>
</dbReference>
<gene>
    <name evidence="2" type="ORF">HNR42_001358</name>
</gene>
<sequence length="293" mass="30161">MKKILAAAALALCGTAHATTLETSAGFSGSGLLLGVGIRDVLITPDIDFRAALTESNLEFGVGRTILGGPLGAARFDLSLRSAFVGGLRMDAAASGTLGSVALTGRLEAWNTFNNRFDPALTLGLDPASLNERGFRATLNGRYRISRDLILAATARAGSESSLAAQLALPRGDTDYRVGALVAQGPRAMVVGVTGGITLRPSETLNIAVDGMLGTQAGEGTYGLTASVGLFGLEALGNTDLRAYAALEPWRASAHPARFGVESSTPLGPGTLIGDLRAGGDNLIVRATYRLSF</sequence>
<feature type="signal peptide" evidence="1">
    <location>
        <begin position="1"/>
        <end position="18"/>
    </location>
</feature>
<accession>A0A841I1W5</accession>
<name>A0A841I1W5_9DEIO</name>
<evidence type="ECO:0000313" key="2">
    <source>
        <dbReference type="EMBL" id="MBB6097935.1"/>
    </source>
</evidence>
<organism evidence="2 3">
    <name type="scientific">Deinobacterium chartae</name>
    <dbReference type="NCBI Taxonomy" id="521158"/>
    <lineage>
        <taxon>Bacteria</taxon>
        <taxon>Thermotogati</taxon>
        <taxon>Deinococcota</taxon>
        <taxon>Deinococci</taxon>
        <taxon>Deinococcales</taxon>
        <taxon>Deinococcaceae</taxon>
        <taxon>Deinobacterium</taxon>
    </lineage>
</organism>
<dbReference type="AlphaFoldDB" id="A0A841I1W5"/>
<keyword evidence="1" id="KW-0732">Signal</keyword>
<protein>
    <recommendedName>
        <fullName evidence="4">Porin</fullName>
    </recommendedName>
</protein>
<dbReference type="Proteomes" id="UP000569951">
    <property type="component" value="Unassembled WGS sequence"/>
</dbReference>
<evidence type="ECO:0008006" key="4">
    <source>
        <dbReference type="Google" id="ProtNLM"/>
    </source>
</evidence>
<feature type="chain" id="PRO_5032478506" description="Porin" evidence="1">
    <location>
        <begin position="19"/>
        <end position="293"/>
    </location>
</feature>
<reference evidence="2 3" key="1">
    <citation type="submission" date="2020-08" db="EMBL/GenBank/DDBJ databases">
        <title>Genomic Encyclopedia of Type Strains, Phase IV (KMG-IV): sequencing the most valuable type-strain genomes for metagenomic binning, comparative biology and taxonomic classification.</title>
        <authorList>
            <person name="Goeker M."/>
        </authorList>
    </citation>
    <scope>NUCLEOTIDE SEQUENCE [LARGE SCALE GENOMIC DNA]</scope>
    <source>
        <strain evidence="2 3">DSM 21458</strain>
    </source>
</reference>
<keyword evidence="3" id="KW-1185">Reference proteome</keyword>
<comment type="caution">
    <text evidence="2">The sequence shown here is derived from an EMBL/GenBank/DDBJ whole genome shotgun (WGS) entry which is preliminary data.</text>
</comment>